<evidence type="ECO:0000256" key="1">
    <source>
        <dbReference type="SAM" id="MobiDB-lite"/>
    </source>
</evidence>
<keyword evidence="2" id="KW-1133">Transmembrane helix</keyword>
<organism evidence="3 4">
    <name type="scientific">Plakobranchus ocellatus</name>
    <dbReference type="NCBI Taxonomy" id="259542"/>
    <lineage>
        <taxon>Eukaryota</taxon>
        <taxon>Metazoa</taxon>
        <taxon>Spiralia</taxon>
        <taxon>Lophotrochozoa</taxon>
        <taxon>Mollusca</taxon>
        <taxon>Gastropoda</taxon>
        <taxon>Heterobranchia</taxon>
        <taxon>Euthyneura</taxon>
        <taxon>Panpulmonata</taxon>
        <taxon>Sacoglossa</taxon>
        <taxon>Placobranchoidea</taxon>
        <taxon>Plakobranchidae</taxon>
        <taxon>Plakobranchus</taxon>
    </lineage>
</organism>
<keyword evidence="2" id="KW-0812">Transmembrane</keyword>
<feature type="transmembrane region" description="Helical" evidence="2">
    <location>
        <begin position="44"/>
        <end position="62"/>
    </location>
</feature>
<proteinExistence type="predicted"/>
<name>A0AAV4ARA4_9GAST</name>
<reference evidence="3 4" key="1">
    <citation type="journal article" date="2021" name="Elife">
        <title>Chloroplast acquisition without the gene transfer in kleptoplastic sea slugs, Plakobranchus ocellatus.</title>
        <authorList>
            <person name="Maeda T."/>
            <person name="Takahashi S."/>
            <person name="Yoshida T."/>
            <person name="Shimamura S."/>
            <person name="Takaki Y."/>
            <person name="Nagai Y."/>
            <person name="Toyoda A."/>
            <person name="Suzuki Y."/>
            <person name="Arimoto A."/>
            <person name="Ishii H."/>
            <person name="Satoh N."/>
            <person name="Nishiyama T."/>
            <person name="Hasebe M."/>
            <person name="Maruyama T."/>
            <person name="Minagawa J."/>
            <person name="Obokata J."/>
            <person name="Shigenobu S."/>
        </authorList>
    </citation>
    <scope>NUCLEOTIDE SEQUENCE [LARGE SCALE GENOMIC DNA]</scope>
</reference>
<sequence>MYGDDYNKDKEKEREGGRRGEKEDGGRKESNKRDFNSLPSTMNFFLFSTLTALLALLSVAIATDDAEYSPAVGEHYKRCVQLLDGLPCEEFPDGLYNICKFCHLGYFAKCKNREITIVPCKHVRDENGVATRLTFDSNVQTCVADSTSCPTE</sequence>
<evidence type="ECO:0000313" key="4">
    <source>
        <dbReference type="Proteomes" id="UP000735302"/>
    </source>
</evidence>
<dbReference type="Proteomes" id="UP000735302">
    <property type="component" value="Unassembled WGS sequence"/>
</dbReference>
<accession>A0AAV4ARA4</accession>
<keyword evidence="4" id="KW-1185">Reference proteome</keyword>
<evidence type="ECO:0000313" key="3">
    <source>
        <dbReference type="EMBL" id="GFO10810.1"/>
    </source>
</evidence>
<gene>
    <name evidence="3" type="ORF">PoB_003731500</name>
</gene>
<dbReference type="EMBL" id="BLXT01004211">
    <property type="protein sequence ID" value="GFO10810.1"/>
    <property type="molecule type" value="Genomic_DNA"/>
</dbReference>
<protein>
    <submittedName>
        <fullName evidence="3">Uncharacterized protein</fullName>
    </submittedName>
</protein>
<dbReference type="AlphaFoldDB" id="A0AAV4ARA4"/>
<evidence type="ECO:0000256" key="2">
    <source>
        <dbReference type="SAM" id="Phobius"/>
    </source>
</evidence>
<comment type="caution">
    <text evidence="3">The sequence shown here is derived from an EMBL/GenBank/DDBJ whole genome shotgun (WGS) entry which is preliminary data.</text>
</comment>
<keyword evidence="2" id="KW-0472">Membrane</keyword>
<feature type="region of interest" description="Disordered" evidence="1">
    <location>
        <begin position="1"/>
        <end position="34"/>
    </location>
</feature>